<dbReference type="EnsemblBacteria" id="ADF61605">
    <property type="protein sequence ID" value="ADF61605"/>
    <property type="gene ID" value="ECL_02053"/>
</dbReference>
<accession>A0A0H3CJ05</accession>
<dbReference type="HOGENOM" id="CLU_132648_0_0_6"/>
<keyword evidence="1" id="KW-1133">Transmembrane helix</keyword>
<protein>
    <submittedName>
        <fullName evidence="2">Uncharacterized protein</fullName>
    </submittedName>
</protein>
<reference evidence="2 3" key="1">
    <citation type="journal article" date="2010" name="J. Bacteriol.">
        <title>Complete genome sequence of Enterobacter cloacae subsp. cloacae type strain ATCC 13047.</title>
        <authorList>
            <person name="Ren Y."/>
            <person name="Ren Y."/>
            <person name="Zhou Z."/>
            <person name="Guo X."/>
            <person name="Li Y."/>
            <person name="Feng L."/>
            <person name="Wang L."/>
        </authorList>
    </citation>
    <scope>NUCLEOTIDE SEQUENCE [LARGE SCALE GENOMIC DNA]</scope>
    <source>
        <strain evidence="3">ATCC 13047 / DSM 30054 / NBRC 13535 / NCTC 10005 / WDCM 00083 / NCDC 279-56</strain>
    </source>
</reference>
<dbReference type="OrthoDB" id="6504753at2"/>
<organism evidence="2 3">
    <name type="scientific">Enterobacter cloacae subsp. cloacae (strain ATCC 13047 / DSM 30054 / NBRC 13535 / NCTC 10005 / WDCM 00083 / NCDC 279-56)</name>
    <dbReference type="NCBI Taxonomy" id="716541"/>
    <lineage>
        <taxon>Bacteria</taxon>
        <taxon>Pseudomonadati</taxon>
        <taxon>Pseudomonadota</taxon>
        <taxon>Gammaproteobacteria</taxon>
        <taxon>Enterobacterales</taxon>
        <taxon>Enterobacteriaceae</taxon>
        <taxon>Enterobacter</taxon>
        <taxon>Enterobacter cloacae complex</taxon>
    </lineage>
</organism>
<dbReference type="Proteomes" id="UP000002363">
    <property type="component" value="Chromosome"/>
</dbReference>
<dbReference type="KEGG" id="enc:ECL_02053"/>
<dbReference type="eggNOG" id="ENOG5032SVV">
    <property type="taxonomic scope" value="Bacteria"/>
</dbReference>
<evidence type="ECO:0000313" key="3">
    <source>
        <dbReference type="Proteomes" id="UP000002363"/>
    </source>
</evidence>
<feature type="transmembrane region" description="Helical" evidence="1">
    <location>
        <begin position="27"/>
        <end position="49"/>
    </location>
</feature>
<keyword evidence="1" id="KW-0472">Membrane</keyword>
<dbReference type="AlphaFoldDB" id="A0A0H3CJ05"/>
<sequence length="167" mass="19261">MNDKNEKLPGINESYRLLRFEYAFRQVGFIVLLSIIIAAIAGLFSSGIVSDTEKTNSAKNLTLNYERFARRQTESRLQLTFPVNSEGKYTVSMTSESSDAYEPGSVWPQPDSMYSRGNTLYFVYNHLDKSPHFSVWLFITSTRGGKWHNVIRVNNLPDIPFWQFIYP</sequence>
<name>A0A0H3CJ05_ENTCC</name>
<proteinExistence type="predicted"/>
<dbReference type="EMBL" id="CP001918">
    <property type="protein sequence ID" value="ADF61605.1"/>
    <property type="molecule type" value="Genomic_DNA"/>
</dbReference>
<dbReference type="PATRIC" id="fig|716541.4.peg.2251"/>
<dbReference type="STRING" id="716541.ECL_02053"/>
<dbReference type="RefSeq" id="WP_013096671.1">
    <property type="nucleotide sequence ID" value="NC_014121.1"/>
</dbReference>
<evidence type="ECO:0000313" key="2">
    <source>
        <dbReference type="EMBL" id="ADF61605.1"/>
    </source>
</evidence>
<evidence type="ECO:0000256" key="1">
    <source>
        <dbReference type="SAM" id="Phobius"/>
    </source>
</evidence>
<keyword evidence="1" id="KW-0812">Transmembrane</keyword>
<gene>
    <name evidence="2" type="ordered locus">ECL_02053</name>
</gene>
<keyword evidence="3" id="KW-1185">Reference proteome</keyword>